<sequence length="78" mass="8312">MADRGVDLSALPKEVRDQLAELDLELSEGKGGEGAHGLPGRGDALAHFRASDVLATGANEGLLEPYFQTVILLWLINI</sequence>
<dbReference type="EMBL" id="CAAE01014991">
    <property type="protein sequence ID" value="CAG07465.1"/>
    <property type="molecule type" value="Genomic_DNA"/>
</dbReference>
<reference evidence="1" key="1">
    <citation type="journal article" date="2004" name="Nature">
        <title>Genome duplication in the teleost fish Tetraodon nigroviridis reveals the early vertebrate proto-karyotype.</title>
        <authorList>
            <person name="Jaillon O."/>
            <person name="Aury J.-M."/>
            <person name="Brunet F."/>
            <person name="Petit J.-L."/>
            <person name="Stange-Thomann N."/>
            <person name="Mauceli E."/>
            <person name="Bouneau L."/>
            <person name="Fischer C."/>
            <person name="Ozouf-Costaz C."/>
            <person name="Bernot A."/>
            <person name="Nicaud S."/>
            <person name="Jaffe D."/>
            <person name="Fisher S."/>
            <person name="Lutfalla G."/>
            <person name="Dossat C."/>
            <person name="Segurens B."/>
            <person name="Dasilva C."/>
            <person name="Salanoubat M."/>
            <person name="Levy M."/>
            <person name="Boudet N."/>
            <person name="Castellano S."/>
            <person name="Anthouard V."/>
            <person name="Jubin C."/>
            <person name="Castelli V."/>
            <person name="Katinka M."/>
            <person name="Vacherie B."/>
            <person name="Biemont C."/>
            <person name="Skalli Z."/>
            <person name="Cattolico L."/>
            <person name="Poulain J."/>
            <person name="De Berardinis V."/>
            <person name="Cruaud C."/>
            <person name="Duprat S."/>
            <person name="Brottier P."/>
            <person name="Coutanceau J.-P."/>
            <person name="Gouzy J."/>
            <person name="Parra G."/>
            <person name="Lardier G."/>
            <person name="Chapple C."/>
            <person name="McKernan K.J."/>
            <person name="McEwan P."/>
            <person name="Bosak S."/>
            <person name="Kellis M."/>
            <person name="Volff J.-N."/>
            <person name="Guigo R."/>
            <person name="Zody M.C."/>
            <person name="Mesirov J."/>
            <person name="Lindblad-Toh K."/>
            <person name="Birren B."/>
            <person name="Nusbaum C."/>
            <person name="Kahn D."/>
            <person name="Robinson-Rechavi M."/>
            <person name="Laudet V."/>
            <person name="Schachter V."/>
            <person name="Quetier F."/>
            <person name="Saurin W."/>
            <person name="Scarpelli C."/>
            <person name="Wincker P."/>
            <person name="Lander E.S."/>
            <person name="Weissenbach J."/>
            <person name="Roest Crollius H."/>
        </authorList>
    </citation>
    <scope>NUCLEOTIDE SEQUENCE [LARGE SCALE GENOMIC DNA]</scope>
</reference>
<proteinExistence type="predicted"/>
<dbReference type="OrthoDB" id="263283at2759"/>
<accession>Q4RVW7</accession>
<dbReference type="AlphaFoldDB" id="Q4RVW7"/>
<dbReference type="KEGG" id="tng:GSTEN00028140G001"/>
<organism evidence="1">
    <name type="scientific">Tetraodon nigroviridis</name>
    <name type="common">Spotted green pufferfish</name>
    <name type="synonym">Chelonodon nigroviridis</name>
    <dbReference type="NCBI Taxonomy" id="99883"/>
    <lineage>
        <taxon>Eukaryota</taxon>
        <taxon>Metazoa</taxon>
        <taxon>Chordata</taxon>
        <taxon>Craniata</taxon>
        <taxon>Vertebrata</taxon>
        <taxon>Euteleostomi</taxon>
        <taxon>Actinopterygii</taxon>
        <taxon>Neopterygii</taxon>
        <taxon>Teleostei</taxon>
        <taxon>Neoteleostei</taxon>
        <taxon>Acanthomorphata</taxon>
        <taxon>Eupercaria</taxon>
        <taxon>Tetraodontiformes</taxon>
        <taxon>Tetradontoidea</taxon>
        <taxon>Tetraodontidae</taxon>
        <taxon>Tetraodon</taxon>
    </lineage>
</organism>
<reference evidence="1" key="2">
    <citation type="submission" date="2004-02" db="EMBL/GenBank/DDBJ databases">
        <authorList>
            <consortium name="Genoscope"/>
            <consortium name="Whitehead Institute Centre for Genome Research"/>
        </authorList>
    </citation>
    <scope>NUCLEOTIDE SEQUENCE</scope>
</reference>
<evidence type="ECO:0000313" key="1">
    <source>
        <dbReference type="EMBL" id="CAG07465.1"/>
    </source>
</evidence>
<protein>
    <submittedName>
        <fullName evidence="1">(spotted green pufferfish) hypothetical protein</fullName>
    </submittedName>
</protein>
<gene>
    <name evidence="1" type="ORF">GSTENG00028140001</name>
</gene>
<name>Q4RVW7_TETNG</name>
<comment type="caution">
    <text evidence="1">The sequence shown here is derived from an EMBL/GenBank/DDBJ whole genome shotgun (WGS) entry which is preliminary data.</text>
</comment>